<dbReference type="InterPro" id="IPR011009">
    <property type="entry name" value="Kinase-like_dom_sf"/>
</dbReference>
<dbReference type="EMBL" id="CP068053">
    <property type="protein sequence ID" value="QQS99664.1"/>
    <property type="molecule type" value="Genomic_DNA"/>
</dbReference>
<evidence type="ECO:0000259" key="1">
    <source>
        <dbReference type="Pfam" id="PF01636"/>
    </source>
</evidence>
<feature type="domain" description="Aminoglycoside phosphotransferase" evidence="1">
    <location>
        <begin position="53"/>
        <end position="244"/>
    </location>
</feature>
<sequence length="351" mass="41933">MYRNREPDENLGEILSQYGLRVKYLEDFGKITKVYSEQGVFALKSMPAQAGIDFIRNIQTLYQRGYNRIVPIYQAEGGRYGVLNNNRVYYLMPWLVDEESGERSERHKQMFRELARMHTLSVRDMPVDTEEREEHYNVTVEEWKKQRVFLDEFVVACEKKWYMAPFEMMFCSYYTDISQAMDYSLKKIESWAEKSKDLEKVRTVVTHGKVSLKHFIYNERGYGYFINFERSQQAPPHFDLLPFLEKTAKTYPSNNNDCIDWLYNYFRYFPFKEEEMLLFQSYLAYPGATVSIARKYFEKTNKSEYHSVRSLQRHYWQLKNIEYMVMKIEEIENSKKAAAAEAAQAAEQEQS</sequence>
<dbReference type="PANTHER" id="PTHR39179">
    <property type="entry name" value="SPORE COAT PROTEIN I"/>
    <property type="match status" value="1"/>
</dbReference>
<dbReference type="InterPro" id="IPR014253">
    <property type="entry name" value="Spore_coat_YsxE"/>
</dbReference>
<keyword evidence="2" id="KW-0167">Capsid protein</keyword>
<dbReference type="InterPro" id="IPR047175">
    <property type="entry name" value="CotS-like"/>
</dbReference>
<reference evidence="2 3" key="1">
    <citation type="submission" date="2021-01" db="EMBL/GenBank/DDBJ databases">
        <title>FDA dAtabase for Regulatory Grade micrObial Sequences (FDA-ARGOS): Supporting development and validation of Infectious Disease Dx tests.</title>
        <authorList>
            <person name="Nelson B."/>
            <person name="Plummer A."/>
            <person name="Tallon L."/>
            <person name="Sadzewicz L."/>
            <person name="Zhao X."/>
            <person name="Boylan J."/>
            <person name="Ott S."/>
            <person name="Bowen H."/>
            <person name="Vavikolanu K."/>
            <person name="Mehta A."/>
            <person name="Aluvathingal J."/>
            <person name="Nadendla S."/>
            <person name="Myers T."/>
            <person name="Yan Y."/>
            <person name="Sichtig H."/>
        </authorList>
    </citation>
    <scope>NUCLEOTIDE SEQUENCE [LARGE SCALE GENOMIC DNA]</scope>
    <source>
        <strain evidence="2 3">FDAARGOS_1161</strain>
    </source>
</reference>
<dbReference type="KEGG" id="ppsr:I6J18_19055"/>
<proteinExistence type="predicted"/>
<dbReference type="PANTHER" id="PTHR39179:SF3">
    <property type="entry name" value="COTS-RELATED PROTEIN"/>
    <property type="match status" value="1"/>
</dbReference>
<keyword evidence="2" id="KW-0946">Virion</keyword>
<evidence type="ECO:0000313" key="2">
    <source>
        <dbReference type="EMBL" id="QQS99664.1"/>
    </source>
</evidence>
<dbReference type="RefSeq" id="WP_081704981.1">
    <property type="nucleotide sequence ID" value="NZ_CP068053.1"/>
</dbReference>
<dbReference type="Gene3D" id="3.30.200.20">
    <property type="entry name" value="Phosphorylase Kinase, domain 1"/>
    <property type="match status" value="1"/>
</dbReference>
<dbReference type="AlphaFoldDB" id="A0A974S0X5"/>
<organism evidence="2 3">
    <name type="scientific">Peribacillus psychrosaccharolyticus</name>
    <name type="common">Bacillus psychrosaccharolyticus</name>
    <dbReference type="NCBI Taxonomy" id="1407"/>
    <lineage>
        <taxon>Bacteria</taxon>
        <taxon>Bacillati</taxon>
        <taxon>Bacillota</taxon>
        <taxon>Bacilli</taxon>
        <taxon>Bacillales</taxon>
        <taxon>Bacillaceae</taxon>
        <taxon>Peribacillus</taxon>
    </lineage>
</organism>
<dbReference type="NCBIfam" id="TIGR02904">
    <property type="entry name" value="spore_ysxE"/>
    <property type="match status" value="1"/>
</dbReference>
<dbReference type="InterPro" id="IPR002575">
    <property type="entry name" value="Aminoglycoside_PTrfase"/>
</dbReference>
<dbReference type="Proteomes" id="UP000595254">
    <property type="component" value="Chromosome"/>
</dbReference>
<keyword evidence="3" id="KW-1185">Reference proteome</keyword>
<dbReference type="Pfam" id="PF01636">
    <property type="entry name" value="APH"/>
    <property type="match status" value="1"/>
</dbReference>
<dbReference type="GO" id="GO:0042601">
    <property type="term" value="C:endospore-forming forespore"/>
    <property type="evidence" value="ECO:0007669"/>
    <property type="project" value="TreeGrafter"/>
</dbReference>
<evidence type="ECO:0000313" key="3">
    <source>
        <dbReference type="Proteomes" id="UP000595254"/>
    </source>
</evidence>
<accession>A0A974S0X5</accession>
<gene>
    <name evidence="2" type="primary">ysxE</name>
    <name evidence="2" type="ORF">I6J18_19055</name>
</gene>
<dbReference type="SUPFAM" id="SSF56112">
    <property type="entry name" value="Protein kinase-like (PK-like)"/>
    <property type="match status" value="1"/>
</dbReference>
<protein>
    <submittedName>
        <fullName evidence="2">Spore coat protein YsxE</fullName>
    </submittedName>
</protein>
<dbReference type="Gene3D" id="3.90.1200.10">
    <property type="match status" value="1"/>
</dbReference>
<name>A0A974S0X5_PERPY</name>